<dbReference type="AlphaFoldDB" id="A0A0C1UMR8"/>
<dbReference type="Proteomes" id="UP000031366">
    <property type="component" value="Unassembled WGS sequence"/>
</dbReference>
<dbReference type="SUPFAM" id="SSF55331">
    <property type="entry name" value="Tautomerase/MIF"/>
    <property type="match status" value="1"/>
</dbReference>
<keyword evidence="2" id="KW-1185">Reference proteome</keyword>
<dbReference type="Pfam" id="PF08921">
    <property type="entry name" value="DUF1904"/>
    <property type="match status" value="1"/>
</dbReference>
<dbReference type="InterPro" id="IPR014347">
    <property type="entry name" value="Tautomerase/MIF_sf"/>
</dbReference>
<evidence type="ECO:0000313" key="2">
    <source>
        <dbReference type="Proteomes" id="UP000031366"/>
    </source>
</evidence>
<name>A0A0C1UMR8_9CLOT</name>
<dbReference type="EMBL" id="AYSO01000005">
    <property type="protein sequence ID" value="KIE48515.1"/>
    <property type="molecule type" value="Genomic_DNA"/>
</dbReference>
<dbReference type="OrthoDB" id="5587545at2"/>
<gene>
    <name evidence="1" type="ORF">U732_4310</name>
</gene>
<evidence type="ECO:0000313" key="1">
    <source>
        <dbReference type="EMBL" id="KIE48515.1"/>
    </source>
</evidence>
<evidence type="ECO:0008006" key="3">
    <source>
        <dbReference type="Google" id="ProtNLM"/>
    </source>
</evidence>
<accession>A0A0C1UMR8</accession>
<organism evidence="1 2">
    <name type="scientific">Clostridium argentinense CDC 2741</name>
    <dbReference type="NCBI Taxonomy" id="1418104"/>
    <lineage>
        <taxon>Bacteria</taxon>
        <taxon>Bacillati</taxon>
        <taxon>Bacillota</taxon>
        <taxon>Clostridia</taxon>
        <taxon>Eubacteriales</taxon>
        <taxon>Clostridiaceae</taxon>
        <taxon>Clostridium</taxon>
    </lineage>
</organism>
<dbReference type="STRING" id="29341.RSJ17_09660"/>
<dbReference type="InterPro" id="IPR015017">
    <property type="entry name" value="DUF1904"/>
</dbReference>
<dbReference type="Gene3D" id="3.30.429.10">
    <property type="entry name" value="Macrophage Migration Inhibitory Factor"/>
    <property type="match status" value="1"/>
</dbReference>
<comment type="caution">
    <text evidence="1">The sequence shown here is derived from an EMBL/GenBank/DDBJ whole genome shotgun (WGS) entry which is preliminary data.</text>
</comment>
<protein>
    <recommendedName>
        <fullName evidence="3">DUF1904 domain-containing protein</fullName>
    </recommendedName>
</protein>
<dbReference type="RefSeq" id="WP_039629619.1">
    <property type="nucleotide sequence ID" value="NZ_AYSO01000005.1"/>
</dbReference>
<proteinExistence type="predicted"/>
<sequence length="108" mass="12562">MPLLRFRAIESKKIVSISRDLIDELQLLIGCPRDYFTLEAIESVFIKDGKVVSGYPIVEVSWFDRGQEVQDNVAKIVTNYVYSMGYDDIDIIFIPLEECKYYENGEHF</sequence>
<reference evidence="1 2" key="1">
    <citation type="journal article" date="2015" name="Infect. Genet. Evol.">
        <title>Genomic sequences of six botulinum neurotoxin-producing strains representing three clostridial species illustrate the mobility and diversity of botulinum neurotoxin genes.</title>
        <authorList>
            <person name="Smith T.J."/>
            <person name="Hill K.K."/>
            <person name="Xie G."/>
            <person name="Foley B.T."/>
            <person name="Williamson C.H."/>
            <person name="Foster J.T."/>
            <person name="Johnson S.L."/>
            <person name="Chertkov O."/>
            <person name="Teshima H."/>
            <person name="Gibbons H.S."/>
            <person name="Johnsky L.A."/>
            <person name="Karavis M.A."/>
            <person name="Smith L.A."/>
        </authorList>
    </citation>
    <scope>NUCLEOTIDE SEQUENCE [LARGE SCALE GENOMIC DNA]</scope>
    <source>
        <strain evidence="1 2">CDC 2741</strain>
    </source>
</reference>